<reference evidence="1" key="1">
    <citation type="submission" date="2022-03" db="EMBL/GenBank/DDBJ databases">
        <title>Interactions between chemoautotrophic and heterotrophic bacteria.</title>
        <authorList>
            <person name="Santoro A."/>
        </authorList>
    </citation>
    <scope>NUCLEOTIDE SEQUENCE</scope>
    <source>
        <strain evidence="1">Nb-106</strain>
    </source>
</reference>
<gene>
    <name evidence="1" type="ORF">J2S34_002763</name>
</gene>
<sequence length="57" mass="6244">MESGSREENPSNEKDKVFHRLHGTVKDSRTYFAASFGAPLLMPSLRNASGCGIAMML</sequence>
<proteinExistence type="predicted"/>
<dbReference type="Proteomes" id="UP001205486">
    <property type="component" value="Unassembled WGS sequence"/>
</dbReference>
<evidence type="ECO:0000313" key="1">
    <source>
        <dbReference type="EMBL" id="MCP2000315.1"/>
    </source>
</evidence>
<comment type="caution">
    <text evidence="1">The sequence shown here is derived from an EMBL/GenBank/DDBJ whole genome shotgun (WGS) entry which is preliminary data.</text>
</comment>
<dbReference type="EMBL" id="JALJZS010000002">
    <property type="protein sequence ID" value="MCP2000315.1"/>
    <property type="molecule type" value="Genomic_DNA"/>
</dbReference>
<keyword evidence="2" id="KW-1185">Reference proteome</keyword>
<protein>
    <submittedName>
        <fullName evidence="1">Uncharacterized protein</fullName>
    </submittedName>
</protein>
<name>A0ACC6AN63_NITWI</name>
<accession>A0ACC6AN63</accession>
<evidence type="ECO:0000313" key="2">
    <source>
        <dbReference type="Proteomes" id="UP001205486"/>
    </source>
</evidence>
<organism evidence="1 2">
    <name type="scientific">Nitrobacter winogradskyi</name>
    <name type="common">Nitrobacter agilis</name>
    <dbReference type="NCBI Taxonomy" id="913"/>
    <lineage>
        <taxon>Bacteria</taxon>
        <taxon>Pseudomonadati</taxon>
        <taxon>Pseudomonadota</taxon>
        <taxon>Alphaproteobacteria</taxon>
        <taxon>Hyphomicrobiales</taxon>
        <taxon>Nitrobacteraceae</taxon>
        <taxon>Nitrobacter</taxon>
    </lineage>
</organism>